<evidence type="ECO:0000256" key="1">
    <source>
        <dbReference type="ARBA" id="ARBA00023172"/>
    </source>
</evidence>
<gene>
    <name evidence="3" type="ordered locus">SSGZ1_1348</name>
</gene>
<feature type="domain" description="Tyr recombinase" evidence="2">
    <location>
        <begin position="13"/>
        <end position="186"/>
    </location>
</feature>
<dbReference type="SUPFAM" id="SSF56349">
    <property type="entry name" value="DNA breaking-rejoining enzymes"/>
    <property type="match status" value="1"/>
</dbReference>
<dbReference type="PROSITE" id="PS51898">
    <property type="entry name" value="TYR_RECOMBINASE"/>
    <property type="match status" value="1"/>
</dbReference>
<reference evidence="3 4" key="1">
    <citation type="journal article" date="2009" name="J. Infect. Dis.">
        <title>Clinical, experimental, and genomic differences between intermediately pathogenic, highly pathogenic, and epidemic Streptococcus suis.</title>
        <authorList>
            <person name="Ye C."/>
            <person name="Zheng H."/>
            <person name="Zhang J."/>
            <person name="Jing H."/>
            <person name="Wang L."/>
            <person name="Xiong Y."/>
            <person name="Wang W."/>
            <person name="Zhou Z."/>
            <person name="Sun Q."/>
            <person name="Luo X."/>
            <person name="Du H."/>
            <person name="Gottschalk M."/>
            <person name="Xu J."/>
        </authorList>
    </citation>
    <scope>NUCLEOTIDE SEQUENCE [LARGE SCALE GENOMIC DNA]</scope>
    <source>
        <strain evidence="3 4">GZ1</strain>
    </source>
</reference>
<dbReference type="CDD" id="cd01192">
    <property type="entry name" value="INT_C_like_3"/>
    <property type="match status" value="1"/>
</dbReference>
<proteinExistence type="predicted"/>
<evidence type="ECO:0000313" key="4">
    <source>
        <dbReference type="Proteomes" id="UP000002359"/>
    </source>
</evidence>
<dbReference type="InterPro" id="IPR013762">
    <property type="entry name" value="Integrase-like_cat_sf"/>
</dbReference>
<dbReference type="HOGENOM" id="CLU_027562_33_1_9"/>
<dbReference type="PANTHER" id="PTHR30349:SF82">
    <property type="entry name" value="INTEGRASE_RECOMBINASE YOEC-RELATED"/>
    <property type="match status" value="1"/>
</dbReference>
<dbReference type="Gene3D" id="1.10.443.10">
    <property type="entry name" value="Intergrase catalytic core"/>
    <property type="match status" value="1"/>
</dbReference>
<evidence type="ECO:0000259" key="2">
    <source>
        <dbReference type="PROSITE" id="PS51898"/>
    </source>
</evidence>
<dbReference type="InterPro" id="IPR050090">
    <property type="entry name" value="Tyrosine_recombinase_XerCD"/>
</dbReference>
<evidence type="ECO:0000313" key="3">
    <source>
        <dbReference type="EMBL" id="ADE31804.1"/>
    </source>
</evidence>
<sequence>MRVRKKGKKRMNAVEPIRDKDDIQAMKDYLRSWNERNYILFLVGINTGFRIGDILKLRVKDVQGWHIRVREQKTGKQKTIKMTRTLKNELRKYVEGKPLHHYLFQSRNGVNKPLDRRTVYWILKTAGNDLGIENIGTHTMRKTFGYHYYKKYKNVADLMSIFNHSSPAITLIYIGVRQDDLDTKMANFDI</sequence>
<dbReference type="AlphaFoldDB" id="D5AIY9"/>
<dbReference type="GO" id="GO:0006310">
    <property type="term" value="P:DNA recombination"/>
    <property type="evidence" value="ECO:0007669"/>
    <property type="project" value="UniProtKB-KW"/>
</dbReference>
<dbReference type="EMBL" id="CP000837">
    <property type="protein sequence ID" value="ADE31804.1"/>
    <property type="molecule type" value="Genomic_DNA"/>
</dbReference>
<protein>
    <submittedName>
        <fullName evidence="3">Prophage LambdaSa2, site-specific recombinase, phage integrase family</fullName>
    </submittedName>
</protein>
<accession>D5AIY9</accession>
<dbReference type="Proteomes" id="UP000002359">
    <property type="component" value="Chromosome"/>
</dbReference>
<dbReference type="GO" id="GO:0003677">
    <property type="term" value="F:DNA binding"/>
    <property type="evidence" value="ECO:0007669"/>
    <property type="project" value="InterPro"/>
</dbReference>
<dbReference type="GO" id="GO:0015074">
    <property type="term" value="P:DNA integration"/>
    <property type="evidence" value="ECO:0007669"/>
    <property type="project" value="InterPro"/>
</dbReference>
<organism evidence="3 4">
    <name type="scientific">Streptococcus suis (strain GZ1)</name>
    <dbReference type="NCBI Taxonomy" id="423211"/>
    <lineage>
        <taxon>Bacteria</taxon>
        <taxon>Bacillati</taxon>
        <taxon>Bacillota</taxon>
        <taxon>Bacilli</taxon>
        <taxon>Lactobacillales</taxon>
        <taxon>Streptococcaceae</taxon>
        <taxon>Streptococcus</taxon>
    </lineage>
</organism>
<dbReference type="PATRIC" id="fig|423211.3.peg.1331"/>
<dbReference type="InterPro" id="IPR002104">
    <property type="entry name" value="Integrase_catalytic"/>
</dbReference>
<keyword evidence="1" id="KW-0233">DNA recombination</keyword>
<dbReference type="Pfam" id="PF00589">
    <property type="entry name" value="Phage_integrase"/>
    <property type="match status" value="1"/>
</dbReference>
<name>D5AIY9_STRGZ</name>
<dbReference type="InterPro" id="IPR011010">
    <property type="entry name" value="DNA_brk_join_enz"/>
</dbReference>
<dbReference type="KEGG" id="ssw:SSGZ1_1348"/>
<dbReference type="PANTHER" id="PTHR30349">
    <property type="entry name" value="PHAGE INTEGRASE-RELATED"/>
    <property type="match status" value="1"/>
</dbReference>